<feature type="chain" id="PRO_5022696962" evidence="1">
    <location>
        <begin position="31"/>
        <end position="586"/>
    </location>
</feature>
<dbReference type="EMBL" id="VSWC01000105">
    <property type="protein sequence ID" value="KAA1087663.1"/>
    <property type="molecule type" value="Genomic_DNA"/>
</dbReference>
<evidence type="ECO:0000256" key="1">
    <source>
        <dbReference type="SAM" id="SignalP"/>
    </source>
</evidence>
<comment type="caution">
    <text evidence="2">The sequence shown here is derived from an EMBL/GenBank/DDBJ whole genome shotgun (WGS) entry which is preliminary data.</text>
</comment>
<dbReference type="AlphaFoldDB" id="A0A5B0NFR7"/>
<organism evidence="2 3">
    <name type="scientific">Puccinia graminis f. sp. tritici</name>
    <dbReference type="NCBI Taxonomy" id="56615"/>
    <lineage>
        <taxon>Eukaryota</taxon>
        <taxon>Fungi</taxon>
        <taxon>Dikarya</taxon>
        <taxon>Basidiomycota</taxon>
        <taxon>Pucciniomycotina</taxon>
        <taxon>Pucciniomycetes</taxon>
        <taxon>Pucciniales</taxon>
        <taxon>Pucciniaceae</taxon>
        <taxon>Puccinia</taxon>
    </lineage>
</organism>
<sequence length="586" mass="66890">MGAILTRTALASQAVVLLLCLLGLIGQSLSGFITSEDLWEIQESHLRAMQLGVDDSPHGDIRAPISVKEIAQKISGRPAVEGAKHVVPETAYGIRRELTDQVAEPFKQSLRGIAFGSIEQTEELRQNLVGRNYKRLENLIELIPLDTNKPSYLQEGMEEKAFRIQKYEETVSKFFRETKIILDILQVPHLVTLSNIDSHPISLTTALHNINDISVRLLVISEKHQLLSERGIQNLMKNEKMHQFIFNYILRRFRIRSDITSVYLNSDLKLSLEESPFTEELRGILKSFQAANWRKLERLFVGAQIKSFENGFGQISIQKEFLKVTSSSMLKRAGTPYFDKKVMSFMKDLIHLTSAIPVKDAINAKTGTNILKLKLLHNMLRIMNRYIVGQASKKIQRKLKYLTHNPKSTSNLQAFDESMILFSDVLKSVYVKYGETLQELPEDLKSDPDFKKKVEEKIYLTDSNKSNQASMFSTASTSANQDEIKLDHSESDQFIGVNHPQYRFQHLFEHGESSDSLPMDGKLFRTKLKGELKVEGLKGIIQPILERLQKIDTSSEASLYTKFDQLGHILSRPNSELIYRERLSYQ</sequence>
<feature type="signal peptide" evidence="1">
    <location>
        <begin position="1"/>
        <end position="30"/>
    </location>
</feature>
<dbReference type="OrthoDB" id="2499659at2759"/>
<evidence type="ECO:0000313" key="3">
    <source>
        <dbReference type="Proteomes" id="UP000324748"/>
    </source>
</evidence>
<dbReference type="Proteomes" id="UP000324748">
    <property type="component" value="Unassembled WGS sequence"/>
</dbReference>
<keyword evidence="3" id="KW-1185">Reference proteome</keyword>
<accession>A0A5B0NFR7</accession>
<proteinExistence type="predicted"/>
<gene>
    <name evidence="2" type="ORF">PGT21_035073</name>
</gene>
<protein>
    <submittedName>
        <fullName evidence="2">Uncharacterized protein</fullName>
    </submittedName>
</protein>
<reference evidence="2 3" key="1">
    <citation type="submission" date="2019-05" db="EMBL/GenBank/DDBJ databases">
        <title>Emergence of the Ug99 lineage of the wheat stem rust pathogen through somatic hybridization.</title>
        <authorList>
            <person name="Li F."/>
            <person name="Upadhyaya N.M."/>
            <person name="Sperschneider J."/>
            <person name="Matny O."/>
            <person name="Nguyen-Phuc H."/>
            <person name="Mago R."/>
            <person name="Raley C."/>
            <person name="Miller M.E."/>
            <person name="Silverstein K.A.T."/>
            <person name="Henningsen E."/>
            <person name="Hirsch C.D."/>
            <person name="Visser B."/>
            <person name="Pretorius Z.A."/>
            <person name="Steffenson B.J."/>
            <person name="Schwessinger B."/>
            <person name="Dodds P.N."/>
            <person name="Figueroa M."/>
        </authorList>
    </citation>
    <scope>NUCLEOTIDE SEQUENCE [LARGE SCALE GENOMIC DNA]</scope>
    <source>
        <strain evidence="2">21-0</strain>
    </source>
</reference>
<name>A0A5B0NFR7_PUCGR</name>
<keyword evidence="1" id="KW-0732">Signal</keyword>
<evidence type="ECO:0000313" key="2">
    <source>
        <dbReference type="EMBL" id="KAA1087663.1"/>
    </source>
</evidence>